<keyword evidence="6 7" id="KW-0472">Membrane</keyword>
<dbReference type="OrthoDB" id="9773582at2"/>
<evidence type="ECO:0000256" key="7">
    <source>
        <dbReference type="SAM" id="Phobius"/>
    </source>
</evidence>
<protein>
    <submittedName>
        <fullName evidence="9">Phosphatase PAP2 family protein</fullName>
    </submittedName>
</protein>
<name>A0A3R9N6T4_9BACT</name>
<dbReference type="Pfam" id="PF01569">
    <property type="entry name" value="PAP2"/>
    <property type="match status" value="1"/>
</dbReference>
<dbReference type="Proteomes" id="UP000280066">
    <property type="component" value="Unassembled WGS sequence"/>
</dbReference>
<reference evidence="9 10" key="1">
    <citation type="submission" date="2018-12" db="EMBL/GenBank/DDBJ databases">
        <authorList>
            <person name="Feng G."/>
            <person name="Zhu H."/>
        </authorList>
    </citation>
    <scope>NUCLEOTIDE SEQUENCE [LARGE SCALE GENOMIC DNA]</scope>
    <source>
        <strain evidence="9 10">9PBR-2</strain>
    </source>
</reference>
<evidence type="ECO:0000256" key="1">
    <source>
        <dbReference type="ARBA" id="ARBA00004651"/>
    </source>
</evidence>
<dbReference type="GO" id="GO:0016787">
    <property type="term" value="F:hydrolase activity"/>
    <property type="evidence" value="ECO:0007669"/>
    <property type="project" value="UniProtKB-KW"/>
</dbReference>
<keyword evidence="10" id="KW-1185">Reference proteome</keyword>
<evidence type="ECO:0000256" key="5">
    <source>
        <dbReference type="ARBA" id="ARBA00022989"/>
    </source>
</evidence>
<dbReference type="SUPFAM" id="SSF48317">
    <property type="entry name" value="Acid phosphatase/Vanadium-dependent haloperoxidase"/>
    <property type="match status" value="1"/>
</dbReference>
<evidence type="ECO:0000256" key="3">
    <source>
        <dbReference type="ARBA" id="ARBA00022692"/>
    </source>
</evidence>
<feature type="transmembrane region" description="Helical" evidence="7">
    <location>
        <begin position="103"/>
        <end position="124"/>
    </location>
</feature>
<evidence type="ECO:0000256" key="2">
    <source>
        <dbReference type="ARBA" id="ARBA00022475"/>
    </source>
</evidence>
<proteinExistence type="predicted"/>
<sequence>MPRFTRFSAFARHLLARHRRLLGVALFGVLLPWGIFLKVSSEIREREGFAGDTAALRLVHAHATPTRDAVNLALTRAGGPPIMAVVSGLIAAGLWARRQRRRATFFAVAVGGAAALNLLAKALLGRPRPALWSSLAPESSSGFPSGHAMGTAALALTLGLLLAGWRGRWLAWALGALFVLGVGFSRVYLGVHYPSDVLSGWIASVGWVSSVYVLFSPALREWWGTARLRQQAHRHQHHPQA</sequence>
<feature type="transmembrane region" description="Helical" evidence="7">
    <location>
        <begin position="169"/>
        <end position="189"/>
    </location>
</feature>
<accession>A0A3R9N6T4</accession>
<evidence type="ECO:0000313" key="9">
    <source>
        <dbReference type="EMBL" id="RSK24991.1"/>
    </source>
</evidence>
<comment type="subcellular location">
    <subcellularLocation>
        <location evidence="1">Cell membrane</location>
        <topology evidence="1">Multi-pass membrane protein</topology>
    </subcellularLocation>
</comment>
<dbReference type="EMBL" id="RWIS01000014">
    <property type="protein sequence ID" value="RSK24991.1"/>
    <property type="molecule type" value="Genomic_DNA"/>
</dbReference>
<dbReference type="Gene3D" id="1.20.144.10">
    <property type="entry name" value="Phosphatidic acid phosphatase type 2/haloperoxidase"/>
    <property type="match status" value="2"/>
</dbReference>
<dbReference type="SMART" id="SM00014">
    <property type="entry name" value="acidPPc"/>
    <property type="match status" value="1"/>
</dbReference>
<dbReference type="InterPro" id="IPR000326">
    <property type="entry name" value="PAP2/HPO"/>
</dbReference>
<evidence type="ECO:0000259" key="8">
    <source>
        <dbReference type="SMART" id="SM00014"/>
    </source>
</evidence>
<comment type="caution">
    <text evidence="9">The sequence shown here is derived from an EMBL/GenBank/DDBJ whole genome shotgun (WGS) entry which is preliminary data.</text>
</comment>
<keyword evidence="2" id="KW-1003">Cell membrane</keyword>
<dbReference type="PANTHER" id="PTHR14969:SF62">
    <property type="entry name" value="DECAPRENYLPHOSPHORYL-5-PHOSPHORIBOSE PHOSPHATASE RV3807C-RELATED"/>
    <property type="match status" value="1"/>
</dbReference>
<keyword evidence="4" id="KW-0378">Hydrolase</keyword>
<feature type="transmembrane region" description="Helical" evidence="7">
    <location>
        <begin position="201"/>
        <end position="219"/>
    </location>
</feature>
<dbReference type="CDD" id="cd03392">
    <property type="entry name" value="PAP2_like_2"/>
    <property type="match status" value="1"/>
</dbReference>
<evidence type="ECO:0000256" key="4">
    <source>
        <dbReference type="ARBA" id="ARBA00022801"/>
    </source>
</evidence>
<dbReference type="InterPro" id="IPR036938">
    <property type="entry name" value="PAP2/HPO_sf"/>
</dbReference>
<feature type="transmembrane region" description="Helical" evidence="7">
    <location>
        <begin position="77"/>
        <end position="96"/>
    </location>
</feature>
<feature type="transmembrane region" description="Helical" evidence="7">
    <location>
        <begin position="144"/>
        <end position="162"/>
    </location>
</feature>
<feature type="transmembrane region" description="Helical" evidence="7">
    <location>
        <begin position="21"/>
        <end position="39"/>
    </location>
</feature>
<dbReference type="GO" id="GO:0005886">
    <property type="term" value="C:plasma membrane"/>
    <property type="evidence" value="ECO:0007669"/>
    <property type="project" value="UniProtKB-SubCell"/>
</dbReference>
<organism evidence="9 10">
    <name type="scientific">Hymenobacter metallilatus</name>
    <dbReference type="NCBI Taxonomy" id="2493666"/>
    <lineage>
        <taxon>Bacteria</taxon>
        <taxon>Pseudomonadati</taxon>
        <taxon>Bacteroidota</taxon>
        <taxon>Cytophagia</taxon>
        <taxon>Cytophagales</taxon>
        <taxon>Hymenobacteraceae</taxon>
        <taxon>Hymenobacter</taxon>
    </lineage>
</organism>
<evidence type="ECO:0000313" key="10">
    <source>
        <dbReference type="Proteomes" id="UP000280066"/>
    </source>
</evidence>
<feature type="domain" description="Phosphatidic acid phosphatase type 2/haloperoxidase" evidence="8">
    <location>
        <begin position="100"/>
        <end position="212"/>
    </location>
</feature>
<dbReference type="RefSeq" id="WP_125433132.1">
    <property type="nucleotide sequence ID" value="NZ_RWIS01000014.1"/>
</dbReference>
<keyword evidence="5 7" id="KW-1133">Transmembrane helix</keyword>
<gene>
    <name evidence="9" type="ORF">EI290_18380</name>
</gene>
<dbReference type="AlphaFoldDB" id="A0A3R9N6T4"/>
<evidence type="ECO:0000256" key="6">
    <source>
        <dbReference type="ARBA" id="ARBA00023136"/>
    </source>
</evidence>
<keyword evidence="3 7" id="KW-0812">Transmembrane</keyword>
<dbReference type="PANTHER" id="PTHR14969">
    <property type="entry name" value="SPHINGOSINE-1-PHOSPHATE PHOSPHOHYDROLASE"/>
    <property type="match status" value="1"/>
</dbReference>